<dbReference type="GO" id="GO:0016810">
    <property type="term" value="F:hydrolase activity, acting on carbon-nitrogen (but not peptide) bonds"/>
    <property type="evidence" value="ECO:0007669"/>
    <property type="project" value="InterPro"/>
</dbReference>
<accession>A0A7U2HZB3</accession>
<keyword evidence="7" id="KW-0170">Cobalt</keyword>
<organism evidence="13 14">
    <name type="scientific">Phaeosphaeria nodorum (strain SN15 / ATCC MYA-4574 / FGSC 10173)</name>
    <name type="common">Glume blotch fungus</name>
    <name type="synonym">Parastagonospora nodorum</name>
    <dbReference type="NCBI Taxonomy" id="321614"/>
    <lineage>
        <taxon>Eukaryota</taxon>
        <taxon>Fungi</taxon>
        <taxon>Dikarya</taxon>
        <taxon>Ascomycota</taxon>
        <taxon>Pezizomycotina</taxon>
        <taxon>Dothideomycetes</taxon>
        <taxon>Pleosporomycetidae</taxon>
        <taxon>Pleosporales</taxon>
        <taxon>Pleosporineae</taxon>
        <taxon>Phaeosphaeriaceae</taxon>
        <taxon>Parastagonospora</taxon>
    </lineage>
</organism>
<keyword evidence="3" id="KW-0479">Metal-binding</keyword>
<feature type="disulfide bond" evidence="8">
    <location>
        <begin position="79"/>
        <end position="91"/>
    </location>
</feature>
<keyword evidence="6" id="KW-0119">Carbohydrate metabolism</keyword>
<name>A0A7U2HZB3_PHANO</name>
<dbReference type="VEuPathDB" id="FungiDB:JI435_055620"/>
<evidence type="ECO:0000256" key="2">
    <source>
        <dbReference type="ARBA" id="ARBA00022669"/>
    </source>
</evidence>
<evidence type="ECO:0000256" key="1">
    <source>
        <dbReference type="ARBA" id="ARBA00001941"/>
    </source>
</evidence>
<dbReference type="InterPro" id="IPR002509">
    <property type="entry name" value="NODB_dom"/>
</dbReference>
<dbReference type="OrthoDB" id="407355at2759"/>
<evidence type="ECO:0000259" key="11">
    <source>
        <dbReference type="PROSITE" id="PS50941"/>
    </source>
</evidence>
<dbReference type="AlphaFoldDB" id="A0A7U2HZB3"/>
<feature type="compositionally biased region" description="Low complexity" evidence="9">
    <location>
        <begin position="374"/>
        <end position="400"/>
    </location>
</feature>
<feature type="transmembrane region" description="Helical" evidence="10">
    <location>
        <begin position="408"/>
        <end position="428"/>
    </location>
</feature>
<dbReference type="Pfam" id="PF01522">
    <property type="entry name" value="Polysacc_deac_1"/>
    <property type="match status" value="1"/>
</dbReference>
<feature type="region of interest" description="Disordered" evidence="9">
    <location>
        <begin position="369"/>
        <end position="402"/>
    </location>
</feature>
<dbReference type="Gene3D" id="3.20.20.370">
    <property type="entry name" value="Glycoside hydrolase/deacetylase"/>
    <property type="match status" value="1"/>
</dbReference>
<evidence type="ECO:0000256" key="9">
    <source>
        <dbReference type="SAM" id="MobiDB-lite"/>
    </source>
</evidence>
<dbReference type="EMBL" id="CP069028">
    <property type="protein sequence ID" value="QRC95924.1"/>
    <property type="molecule type" value="Genomic_DNA"/>
</dbReference>
<proteinExistence type="predicted"/>
<dbReference type="GO" id="GO:0008061">
    <property type="term" value="F:chitin binding"/>
    <property type="evidence" value="ECO:0007669"/>
    <property type="project" value="UniProtKB-UniRule"/>
</dbReference>
<gene>
    <name evidence="13" type="ORF">JI435_055620</name>
</gene>
<dbReference type="Proteomes" id="UP000663193">
    <property type="component" value="Chromosome 6"/>
</dbReference>
<dbReference type="SUPFAM" id="SSF57016">
    <property type="entry name" value="Plant lectins/antimicrobial peptides"/>
    <property type="match status" value="1"/>
</dbReference>
<feature type="domain" description="Chitin-binding type-1" evidence="11">
    <location>
        <begin position="69"/>
        <end position="113"/>
    </location>
</feature>
<protein>
    <recommendedName>
        <fullName evidence="15">NodB homology domain-containing protein</fullName>
    </recommendedName>
</protein>
<dbReference type="SUPFAM" id="SSF88713">
    <property type="entry name" value="Glycoside hydrolase/deacetylase"/>
    <property type="match status" value="1"/>
</dbReference>
<dbReference type="CDD" id="cd10951">
    <property type="entry name" value="CE4_ClCDA_like"/>
    <property type="match status" value="1"/>
</dbReference>
<keyword evidence="10" id="KW-1133">Transmembrane helix</keyword>
<reference evidence="14" key="1">
    <citation type="journal article" date="2021" name="BMC Genomics">
        <title>Chromosome-level genome assembly and manually-curated proteome of model necrotroph Parastagonospora nodorum Sn15 reveals a genome-wide trove of candidate effector homologs, and redundancy of virulence-related functions within an accessory chromosome.</title>
        <authorList>
            <person name="Bertazzoni S."/>
            <person name="Jones D.A.B."/>
            <person name="Phan H.T."/>
            <person name="Tan K.-C."/>
            <person name="Hane J.K."/>
        </authorList>
    </citation>
    <scope>NUCLEOTIDE SEQUENCE [LARGE SCALE GENOMIC DNA]</scope>
    <source>
        <strain evidence="14">SN15 / ATCC MYA-4574 / FGSC 10173)</strain>
    </source>
</reference>
<evidence type="ECO:0000313" key="13">
    <source>
        <dbReference type="EMBL" id="QRC95924.1"/>
    </source>
</evidence>
<evidence type="ECO:0000313" key="14">
    <source>
        <dbReference type="Proteomes" id="UP000663193"/>
    </source>
</evidence>
<dbReference type="GO" id="GO:0005975">
    <property type="term" value="P:carbohydrate metabolic process"/>
    <property type="evidence" value="ECO:0007669"/>
    <property type="project" value="InterPro"/>
</dbReference>
<keyword evidence="2 8" id="KW-0147">Chitin-binding</keyword>
<evidence type="ECO:0000256" key="7">
    <source>
        <dbReference type="ARBA" id="ARBA00023285"/>
    </source>
</evidence>
<evidence type="ECO:0000256" key="5">
    <source>
        <dbReference type="ARBA" id="ARBA00022801"/>
    </source>
</evidence>
<sequence>MHFSNIALATIATVGPLANAHGTGLPQILGLDVADERARSLLRSIGAQLSEAGHVHAAPVEARQSTQSPKECGEGIGSCPAGKCCSQIGYCDTTDAHCYSPGCQYKYGPACAENNPPAGTNTSSIPRDKVGSVAYGGEGIFQCVTPGTVALTYDDGPQTKYTEHILDLMKSYNAKATFFMTGANINKGQIDIKFADVIKRVDSEGHQVASHTWTHLDLSKVSSLDRKNQLWMNEMALRNVLGKIPTYMRPPYSSCTKESGCQQDMADLGYHITNFKVDTDDYNQNKPEQIQQSKDWFKGNITKAGATGEKGDKWLTIGHDILDQTANNLTEYMLQTLTQLGYKAVTVGDCLGDPKENWYRKADGAGVSVANNTQGGSQSSSPSGASSNSNQANGNPASSSLPASTGTGAMLTTSMSTIAVVLLFAVALA</sequence>
<dbReference type="PROSITE" id="PS51677">
    <property type="entry name" value="NODB"/>
    <property type="match status" value="1"/>
</dbReference>
<evidence type="ECO:0008006" key="15">
    <source>
        <dbReference type="Google" id="ProtNLM"/>
    </source>
</evidence>
<dbReference type="CDD" id="cd00035">
    <property type="entry name" value="ChtBD1"/>
    <property type="match status" value="1"/>
</dbReference>
<dbReference type="PANTHER" id="PTHR46471:SF4">
    <property type="entry name" value="CHITIN DEACETYLASE"/>
    <property type="match status" value="1"/>
</dbReference>
<dbReference type="InterPro" id="IPR011330">
    <property type="entry name" value="Glyco_hydro/deAcase_b/a-brl"/>
</dbReference>
<evidence type="ECO:0000256" key="6">
    <source>
        <dbReference type="ARBA" id="ARBA00023277"/>
    </source>
</evidence>
<dbReference type="GO" id="GO:0046872">
    <property type="term" value="F:metal ion binding"/>
    <property type="evidence" value="ECO:0007669"/>
    <property type="project" value="UniProtKB-KW"/>
</dbReference>
<keyword evidence="4" id="KW-0732">Signal</keyword>
<keyword evidence="10" id="KW-0812">Transmembrane</keyword>
<dbReference type="InterPro" id="IPR001002">
    <property type="entry name" value="Chitin-bd_1"/>
</dbReference>
<keyword evidence="5" id="KW-0378">Hydrolase</keyword>
<evidence type="ECO:0000256" key="3">
    <source>
        <dbReference type="ARBA" id="ARBA00022723"/>
    </source>
</evidence>
<keyword evidence="8" id="KW-1015">Disulfide bond</keyword>
<evidence type="ECO:0000256" key="4">
    <source>
        <dbReference type="ARBA" id="ARBA00022729"/>
    </source>
</evidence>
<dbReference type="PANTHER" id="PTHR46471">
    <property type="entry name" value="CHITIN DEACETYLASE"/>
    <property type="match status" value="1"/>
</dbReference>
<keyword evidence="14" id="KW-1185">Reference proteome</keyword>
<evidence type="ECO:0000256" key="8">
    <source>
        <dbReference type="PROSITE-ProRule" id="PRU00261"/>
    </source>
</evidence>
<evidence type="ECO:0000259" key="12">
    <source>
        <dbReference type="PROSITE" id="PS51677"/>
    </source>
</evidence>
<dbReference type="InterPro" id="IPR036861">
    <property type="entry name" value="Endochitinase-like_sf"/>
</dbReference>
<evidence type="ECO:0000256" key="10">
    <source>
        <dbReference type="SAM" id="Phobius"/>
    </source>
</evidence>
<comment type="caution">
    <text evidence="8">Lacks conserved residue(s) required for the propagation of feature annotation.</text>
</comment>
<dbReference type="Gene3D" id="3.30.60.10">
    <property type="entry name" value="Endochitinase-like"/>
    <property type="match status" value="1"/>
</dbReference>
<dbReference type="PROSITE" id="PS50941">
    <property type="entry name" value="CHIT_BIND_I_2"/>
    <property type="match status" value="1"/>
</dbReference>
<comment type="cofactor">
    <cofactor evidence="1">
        <name>Co(2+)</name>
        <dbReference type="ChEBI" id="CHEBI:48828"/>
    </cofactor>
</comment>
<keyword evidence="10" id="KW-0472">Membrane</keyword>
<feature type="domain" description="NodB homology" evidence="12">
    <location>
        <begin position="147"/>
        <end position="345"/>
    </location>
</feature>
<feature type="disulfide bond" evidence="8">
    <location>
        <begin position="84"/>
        <end position="98"/>
    </location>
</feature>